<dbReference type="EMBL" id="BPWL01000001">
    <property type="protein sequence ID" value="GJJ06851.1"/>
    <property type="molecule type" value="Genomic_DNA"/>
</dbReference>
<dbReference type="Proteomes" id="UP001050691">
    <property type="component" value="Unassembled WGS sequence"/>
</dbReference>
<evidence type="ECO:0000313" key="2">
    <source>
        <dbReference type="Proteomes" id="UP001050691"/>
    </source>
</evidence>
<evidence type="ECO:0000313" key="1">
    <source>
        <dbReference type="EMBL" id="GJJ06851.1"/>
    </source>
</evidence>
<proteinExistence type="predicted"/>
<comment type="caution">
    <text evidence="1">The sequence shown here is derived from an EMBL/GenBank/DDBJ whole genome shotgun (WGS) entry which is preliminary data.</text>
</comment>
<organism evidence="1 2">
    <name type="scientific">Clathrus columnatus</name>
    <dbReference type="NCBI Taxonomy" id="1419009"/>
    <lineage>
        <taxon>Eukaryota</taxon>
        <taxon>Fungi</taxon>
        <taxon>Dikarya</taxon>
        <taxon>Basidiomycota</taxon>
        <taxon>Agaricomycotina</taxon>
        <taxon>Agaricomycetes</taxon>
        <taxon>Phallomycetidae</taxon>
        <taxon>Phallales</taxon>
        <taxon>Clathraceae</taxon>
        <taxon>Clathrus</taxon>
    </lineage>
</organism>
<protein>
    <submittedName>
        <fullName evidence="1">Uncharacterized protein</fullName>
    </submittedName>
</protein>
<accession>A0AAV5A1F8</accession>
<gene>
    <name evidence="1" type="ORF">Clacol_001047</name>
</gene>
<name>A0AAV5A1F8_9AGAM</name>
<dbReference type="AlphaFoldDB" id="A0AAV5A1F8"/>
<sequence length="226" mass="26805">MGGIRRIQEELRMISVHIPRGVIEMFQKIRNPVEAQRRWSGRRKIVRKTLFSAGPNEEWCMDGHEKLREAMGIDIWGVCDKYSRYELGLWAVPNARRSEVPVGELGRWLWAKVVQARLNHVREQQIFHRVRLQRKGSTSNRGHPTHDFYTNPEKFRGTNLLIKIQDMTMVDLLLEEHSSERFLQFGDEKSVPLFEELYTRVGKPELRLRDTWNVWRSMMDLVQPLI</sequence>
<reference evidence="1" key="1">
    <citation type="submission" date="2021-10" db="EMBL/GenBank/DDBJ databases">
        <title>De novo Genome Assembly of Clathrus columnatus (Basidiomycota, Fungi) Using Illumina and Nanopore Sequence Data.</title>
        <authorList>
            <person name="Ogiso-Tanaka E."/>
            <person name="Itagaki H."/>
            <person name="Hosoya T."/>
            <person name="Hosaka K."/>
        </authorList>
    </citation>
    <scope>NUCLEOTIDE SEQUENCE</scope>
    <source>
        <strain evidence="1">MO-923</strain>
    </source>
</reference>
<keyword evidence="2" id="KW-1185">Reference proteome</keyword>